<name>L9ZPI0_9EURY</name>
<dbReference type="Pfam" id="PF25214">
    <property type="entry name" value="HVO_B0008_N"/>
    <property type="match status" value="1"/>
</dbReference>
<sequence length="138" mass="14759">MPNHTHHTHHSQPAPFVATCPDCEIERSSESATELVAFYRRHHGHTGHDIVVTRADLEFGAALDAADGVAAVVDGLDARYGVDKHDSTESGTAGVPIGIVVAAMSERGFTVGETLEEIADVRMTGALYEPRDDHLAAF</sequence>
<evidence type="ECO:0000259" key="2">
    <source>
        <dbReference type="Pfam" id="PF25215"/>
    </source>
</evidence>
<evidence type="ECO:0000259" key="1">
    <source>
        <dbReference type="Pfam" id="PF25214"/>
    </source>
</evidence>
<reference evidence="3 4" key="1">
    <citation type="journal article" date="2014" name="PLoS Genet.">
        <title>Phylogenetically driven sequencing of extremely halophilic archaea reveals strategies for static and dynamic osmo-response.</title>
        <authorList>
            <person name="Becker E.A."/>
            <person name="Seitzer P.M."/>
            <person name="Tritt A."/>
            <person name="Larsen D."/>
            <person name="Krusor M."/>
            <person name="Yao A.I."/>
            <person name="Wu D."/>
            <person name="Madern D."/>
            <person name="Eisen J.A."/>
            <person name="Darling A.E."/>
            <person name="Facciotti M.T."/>
        </authorList>
    </citation>
    <scope>NUCLEOTIDE SEQUENCE [LARGE SCALE GENOMIC DNA]</scope>
    <source>
        <strain evidence="3 4">DSM 12281</strain>
    </source>
</reference>
<dbReference type="InterPro" id="IPR057409">
    <property type="entry name" value="HVO_B0008-like_N"/>
</dbReference>
<dbReference type="InterPro" id="IPR057410">
    <property type="entry name" value="HVO_B0008-like_C"/>
</dbReference>
<proteinExistence type="predicted"/>
<dbReference type="Pfam" id="PF25215">
    <property type="entry name" value="HVO_B0008_C"/>
    <property type="match status" value="1"/>
</dbReference>
<protein>
    <submittedName>
        <fullName evidence="3">Uncharacterized protein</fullName>
    </submittedName>
</protein>
<gene>
    <name evidence="3" type="ORF">C484_16209</name>
</gene>
<dbReference type="RefSeq" id="WP_006826897.1">
    <property type="nucleotide sequence ID" value="NZ_AOIL01000052.1"/>
</dbReference>
<dbReference type="EMBL" id="AOIL01000052">
    <property type="protein sequence ID" value="ELY87971.1"/>
    <property type="molecule type" value="Genomic_DNA"/>
</dbReference>
<feature type="domain" description="HVO-B0008-like C-terminal" evidence="2">
    <location>
        <begin position="93"/>
        <end position="135"/>
    </location>
</feature>
<dbReference type="OrthoDB" id="264402at2157"/>
<dbReference type="AlphaFoldDB" id="L9ZPI0"/>
<organism evidence="3 4">
    <name type="scientific">Natrialba taiwanensis DSM 12281</name>
    <dbReference type="NCBI Taxonomy" id="1230458"/>
    <lineage>
        <taxon>Archaea</taxon>
        <taxon>Methanobacteriati</taxon>
        <taxon>Methanobacteriota</taxon>
        <taxon>Stenosarchaea group</taxon>
        <taxon>Halobacteria</taxon>
        <taxon>Halobacteriales</taxon>
        <taxon>Natrialbaceae</taxon>
        <taxon>Natrialba</taxon>
    </lineage>
</organism>
<feature type="domain" description="HVO-B0008-like N-terminal" evidence="1">
    <location>
        <begin position="17"/>
        <end position="51"/>
    </location>
</feature>
<evidence type="ECO:0000313" key="3">
    <source>
        <dbReference type="EMBL" id="ELY87971.1"/>
    </source>
</evidence>
<evidence type="ECO:0000313" key="4">
    <source>
        <dbReference type="Proteomes" id="UP000011648"/>
    </source>
</evidence>
<accession>L9ZPI0</accession>
<dbReference type="PATRIC" id="fig|1230458.4.peg.3286"/>
<dbReference type="STRING" id="1230458.C484_16209"/>
<dbReference type="Proteomes" id="UP000011648">
    <property type="component" value="Unassembled WGS sequence"/>
</dbReference>
<keyword evidence="4" id="KW-1185">Reference proteome</keyword>
<comment type="caution">
    <text evidence="3">The sequence shown here is derived from an EMBL/GenBank/DDBJ whole genome shotgun (WGS) entry which is preliminary data.</text>
</comment>